<dbReference type="GO" id="GO:0006660">
    <property type="term" value="P:phosphatidylserine catabolic process"/>
    <property type="evidence" value="ECO:0007669"/>
    <property type="project" value="TreeGrafter"/>
</dbReference>
<dbReference type="GO" id="GO:0034496">
    <property type="term" value="P:multivesicular body membrane disassembly"/>
    <property type="evidence" value="ECO:0007669"/>
    <property type="project" value="TreeGrafter"/>
</dbReference>
<comment type="subcellular location">
    <subcellularLocation>
        <location evidence="3">Endosome</location>
        <location evidence="3">Multivesicular body membrane</location>
        <topology evidence="3">Single-pass type II membrane protein</topology>
    </subcellularLocation>
    <subcellularLocation>
        <location evidence="2">Prevacuolar compartment membrane</location>
        <topology evidence="2">Single-pass type II membrane protein</topology>
    </subcellularLocation>
</comment>
<dbReference type="Pfam" id="PF01764">
    <property type="entry name" value="Lipase_3"/>
    <property type="match status" value="1"/>
</dbReference>
<keyword evidence="9" id="KW-0378">Hydrolase</keyword>
<comment type="caution">
    <text evidence="20">The sequence shown here is derived from an EMBL/GenBank/DDBJ whole genome shotgun (WGS) entry which is preliminary data.</text>
</comment>
<dbReference type="GO" id="GO:0032585">
    <property type="term" value="C:multivesicular body membrane"/>
    <property type="evidence" value="ECO:0007669"/>
    <property type="project" value="UniProtKB-SubCell"/>
</dbReference>
<evidence type="ECO:0000256" key="2">
    <source>
        <dbReference type="ARBA" id="ARBA00004270"/>
    </source>
</evidence>
<evidence type="ECO:0000313" key="20">
    <source>
        <dbReference type="EMBL" id="CAF9923791.1"/>
    </source>
</evidence>
<gene>
    <name evidence="20" type="primary">ATG15</name>
    <name evidence="20" type="ORF">HETSPECPRED_005421</name>
</gene>
<sequence>MSDPAAPSQSPGPAEHDFSLRHIFHHGTYLHPGLHRRLDVRPQDSVWMLDDHETDKKPQISFHVRSRGEPIQRLVDRSYEVVDALMTSNRWSGYATTTDSTAWTLDEVSAPNVTDKQTVLSLANMAANAYIKVPGTEDWENMNDGFNVTNDFGWENDGLRGHIFADEGNKTVVIGLKGTTPGMRCLHPHPKAQSSKYSTIGLIYASDIPWQREILTVLRKIAVFDGSGSTSKDKENDNLFFSCCCGQGGHFLWRQVCDCSTAAYTCNSTCLLKTLHEKNRYYQAALELYGNVTEAYPNSTIWMSGHSLGGSVSSLLGLTYGLPVTTFEAVPEALPAMRLGLPVPPGTPPGAHQARKYTGAYHFGHTADPIFVGSCNAITSACTIGGYAMETQCHTGKVCIYDTVKDKSWRVSATTHSVRSVIKDVIKVYDTVPECVPDSTPEEPCVDCYNWKYFKSNGSTATSSSSSSSSTSLSLTRTTTCHTPGWWGCLDETTTSGPVRTETFTTITTTCLQWGWFGGCNKPVTTNTTITTTIPITSTVGTADALTVTTTSTMPRKVEHHKIAAVTARKTGV</sequence>
<evidence type="ECO:0000256" key="8">
    <source>
        <dbReference type="ARBA" id="ARBA00022753"/>
    </source>
</evidence>
<reference evidence="20" key="1">
    <citation type="submission" date="2021-03" db="EMBL/GenBank/DDBJ databases">
        <authorList>
            <person name="Tagirdzhanova G."/>
        </authorList>
    </citation>
    <scope>NUCLEOTIDE SEQUENCE</scope>
</reference>
<proteinExistence type="inferred from homology"/>
<evidence type="ECO:0000256" key="14">
    <source>
        <dbReference type="ARBA" id="ARBA00023098"/>
    </source>
</evidence>
<evidence type="ECO:0000256" key="1">
    <source>
        <dbReference type="ARBA" id="ARBA00001024"/>
    </source>
</evidence>
<evidence type="ECO:0000259" key="19">
    <source>
        <dbReference type="Pfam" id="PF01764"/>
    </source>
</evidence>
<dbReference type="AlphaFoldDB" id="A0A8H3FFT5"/>
<evidence type="ECO:0000256" key="17">
    <source>
        <dbReference type="ARBA" id="ARBA00024663"/>
    </source>
</evidence>
<evidence type="ECO:0000256" key="15">
    <source>
        <dbReference type="ARBA" id="ARBA00023136"/>
    </source>
</evidence>
<keyword evidence="10" id="KW-0442">Lipid degradation</keyword>
<evidence type="ECO:0000256" key="18">
    <source>
        <dbReference type="ARBA" id="ARBA00029828"/>
    </source>
</evidence>
<dbReference type="EC" id="3.1.1.3" evidence="6"/>
<evidence type="ECO:0000256" key="10">
    <source>
        <dbReference type="ARBA" id="ARBA00022963"/>
    </source>
</evidence>
<dbReference type="Proteomes" id="UP000664521">
    <property type="component" value="Unassembled WGS sequence"/>
</dbReference>
<dbReference type="Gene3D" id="3.40.50.1820">
    <property type="entry name" value="alpha/beta hydrolase"/>
    <property type="match status" value="1"/>
</dbReference>
<feature type="domain" description="Fungal lipase-type" evidence="19">
    <location>
        <begin position="290"/>
        <end position="318"/>
    </location>
</feature>
<evidence type="ECO:0000256" key="7">
    <source>
        <dbReference type="ARBA" id="ARBA00022692"/>
    </source>
</evidence>
<dbReference type="PANTHER" id="PTHR47175">
    <property type="entry name" value="LIPASE ATG15-RELATED"/>
    <property type="match status" value="1"/>
</dbReference>
<keyword evidence="15" id="KW-0472">Membrane</keyword>
<comment type="catalytic activity">
    <reaction evidence="1">
        <text>a triacylglycerol + H2O = a diacylglycerol + a fatty acid + H(+)</text>
        <dbReference type="Rhea" id="RHEA:12044"/>
        <dbReference type="ChEBI" id="CHEBI:15377"/>
        <dbReference type="ChEBI" id="CHEBI:15378"/>
        <dbReference type="ChEBI" id="CHEBI:17855"/>
        <dbReference type="ChEBI" id="CHEBI:18035"/>
        <dbReference type="ChEBI" id="CHEBI:28868"/>
        <dbReference type="EC" id="3.1.1.3"/>
    </reaction>
</comment>
<comment type="function">
    <text evidence="17">Lipase which is essential for lysis of subvacuolar cytoplasm to vacuole targeted bodies and intravacuolar autophagic bodies. Involved in the lysis of intravacuolar multivesicular body (MVB) vesicles. The intravacuolar membrane disintegration by ATG15 is critical to life span extension.</text>
</comment>
<dbReference type="EMBL" id="CAJPDS010000034">
    <property type="protein sequence ID" value="CAF9923791.1"/>
    <property type="molecule type" value="Genomic_DNA"/>
</dbReference>
<dbReference type="GO" id="GO:0005775">
    <property type="term" value="C:vacuolar lumen"/>
    <property type="evidence" value="ECO:0007669"/>
    <property type="project" value="TreeGrafter"/>
</dbReference>
<keyword evidence="8" id="KW-0967">Endosome</keyword>
<keyword evidence="21" id="KW-1185">Reference proteome</keyword>
<evidence type="ECO:0000256" key="12">
    <source>
        <dbReference type="ARBA" id="ARBA00022989"/>
    </source>
</evidence>
<accession>A0A8H3FFT5</accession>
<evidence type="ECO:0000256" key="5">
    <source>
        <dbReference type="ARBA" id="ARBA00011137"/>
    </source>
</evidence>
<evidence type="ECO:0000256" key="9">
    <source>
        <dbReference type="ARBA" id="ARBA00022801"/>
    </source>
</evidence>
<keyword evidence="16" id="KW-0325">Glycoprotein</keyword>
<dbReference type="InterPro" id="IPR050805">
    <property type="entry name" value="ATG15_Lipase"/>
</dbReference>
<dbReference type="PANTHER" id="PTHR47175:SF2">
    <property type="entry name" value="LIPASE ATG15-RELATED"/>
    <property type="match status" value="1"/>
</dbReference>
<evidence type="ECO:0000256" key="11">
    <source>
        <dbReference type="ARBA" id="ARBA00022968"/>
    </source>
</evidence>
<evidence type="ECO:0000313" key="21">
    <source>
        <dbReference type="Proteomes" id="UP000664521"/>
    </source>
</evidence>
<evidence type="ECO:0000256" key="13">
    <source>
        <dbReference type="ARBA" id="ARBA00023006"/>
    </source>
</evidence>
<dbReference type="InterPro" id="IPR002921">
    <property type="entry name" value="Fungal_lipase-type"/>
</dbReference>
<keyword evidence="11" id="KW-0735">Signal-anchor</keyword>
<dbReference type="GO" id="GO:0046461">
    <property type="term" value="P:neutral lipid catabolic process"/>
    <property type="evidence" value="ECO:0007669"/>
    <property type="project" value="TreeGrafter"/>
</dbReference>
<keyword evidence="7" id="KW-0812">Transmembrane</keyword>
<keyword evidence="12" id="KW-1133">Transmembrane helix</keyword>
<keyword evidence="13" id="KW-0072">Autophagy</keyword>
<name>A0A8H3FFT5_9LECA</name>
<evidence type="ECO:0000256" key="6">
    <source>
        <dbReference type="ARBA" id="ARBA00013279"/>
    </source>
</evidence>
<evidence type="ECO:0000256" key="16">
    <source>
        <dbReference type="ARBA" id="ARBA00023180"/>
    </source>
</evidence>
<dbReference type="InterPro" id="IPR029058">
    <property type="entry name" value="AB_hydrolase_fold"/>
</dbReference>
<dbReference type="GO" id="GO:0034727">
    <property type="term" value="P:piecemeal microautophagy of the nucleus"/>
    <property type="evidence" value="ECO:0007669"/>
    <property type="project" value="TreeGrafter"/>
</dbReference>
<protein>
    <recommendedName>
        <fullName evidence="6">triacylglycerol lipase</fullName>
        <ecNumber evidence="6">3.1.1.3</ecNumber>
    </recommendedName>
    <alternativeName>
        <fullName evidence="18">Autophagy-related protein 15</fullName>
    </alternativeName>
</protein>
<comment type="similarity">
    <text evidence="4">Belongs to the AB hydrolase superfamily. Lipase family.</text>
</comment>
<keyword evidence="14" id="KW-0443">Lipid metabolism</keyword>
<dbReference type="SUPFAM" id="SSF53474">
    <property type="entry name" value="alpha/beta-Hydrolases"/>
    <property type="match status" value="1"/>
</dbReference>
<dbReference type="GO" id="GO:0004620">
    <property type="term" value="F:phospholipase activity"/>
    <property type="evidence" value="ECO:0007669"/>
    <property type="project" value="TreeGrafter"/>
</dbReference>
<evidence type="ECO:0000256" key="3">
    <source>
        <dbReference type="ARBA" id="ARBA00004343"/>
    </source>
</evidence>
<comment type="subunit">
    <text evidence="5">Binds to both phosphatidylinositol (PI) and phosphatidylinositol 3,5-bisphosphate (PIP2).</text>
</comment>
<organism evidence="20 21">
    <name type="scientific">Heterodermia speciosa</name>
    <dbReference type="NCBI Taxonomy" id="116794"/>
    <lineage>
        <taxon>Eukaryota</taxon>
        <taxon>Fungi</taxon>
        <taxon>Dikarya</taxon>
        <taxon>Ascomycota</taxon>
        <taxon>Pezizomycotina</taxon>
        <taxon>Lecanoromycetes</taxon>
        <taxon>OSLEUM clade</taxon>
        <taxon>Lecanoromycetidae</taxon>
        <taxon>Caliciales</taxon>
        <taxon>Physciaceae</taxon>
        <taxon>Heterodermia</taxon>
    </lineage>
</organism>
<dbReference type="GO" id="GO:0004806">
    <property type="term" value="F:triacylglycerol lipase activity"/>
    <property type="evidence" value="ECO:0007669"/>
    <property type="project" value="UniProtKB-EC"/>
</dbReference>
<dbReference type="OrthoDB" id="58570at2759"/>
<evidence type="ECO:0000256" key="4">
    <source>
        <dbReference type="ARBA" id="ARBA00010701"/>
    </source>
</evidence>